<evidence type="ECO:0000256" key="8">
    <source>
        <dbReference type="ARBA" id="ARBA00023136"/>
    </source>
</evidence>
<evidence type="ECO:0000256" key="10">
    <source>
        <dbReference type="HAMAP-Rule" id="MF_01005"/>
    </source>
</evidence>
<gene>
    <name evidence="10" type="primary">btuD</name>
    <name evidence="12" type="ORF">HA50_08565</name>
</gene>
<keyword evidence="3 10" id="KW-1003">Cell membrane</keyword>
<dbReference type="PROSITE" id="PS00211">
    <property type="entry name" value="ABC_TRANSPORTER_1"/>
    <property type="match status" value="1"/>
</dbReference>
<evidence type="ECO:0000256" key="3">
    <source>
        <dbReference type="ARBA" id="ARBA00022475"/>
    </source>
</evidence>
<comment type="caution">
    <text evidence="12">The sequence shown here is derived from an EMBL/GenBank/DDBJ whole genome shotgun (WGS) entry which is preliminary data.</text>
</comment>
<feature type="domain" description="ABC transporter" evidence="11">
    <location>
        <begin position="3"/>
        <end position="233"/>
    </location>
</feature>
<dbReference type="PROSITE" id="PS50893">
    <property type="entry name" value="ABC_TRANSPORTER_2"/>
    <property type="match status" value="1"/>
</dbReference>
<keyword evidence="4" id="KW-0997">Cell inner membrane</keyword>
<feature type="binding site" evidence="10">
    <location>
        <begin position="31"/>
        <end position="38"/>
    </location>
    <ligand>
        <name>ATP</name>
        <dbReference type="ChEBI" id="CHEBI:30616"/>
    </ligand>
</feature>
<keyword evidence="2 10" id="KW-0813">Transport</keyword>
<dbReference type="Pfam" id="PF00005">
    <property type="entry name" value="ABC_tran"/>
    <property type="match status" value="1"/>
</dbReference>
<comment type="similarity">
    <text evidence="1">Belongs to the ABC transporter superfamily. Drug exporter-2 (TC 3.A.1.117) family.</text>
</comment>
<reference evidence="12 13" key="1">
    <citation type="journal article" date="2017" name="Antonie Van Leeuwenhoek">
        <title>Phylogenomic resolution of the bacterial genus Pantoea and its relationship with Erwinia and Tatumella.</title>
        <authorList>
            <person name="Palmer M."/>
            <person name="Steenkamp E.T."/>
            <person name="Coetzee M.P."/>
            <person name="Chan W.Y."/>
            <person name="van Zyl E."/>
            <person name="De Maayer P."/>
            <person name="Coutinho T.A."/>
            <person name="Blom J."/>
            <person name="Smits T.H."/>
            <person name="Duffy B."/>
            <person name="Venter S.N."/>
        </authorList>
    </citation>
    <scope>NUCLEOTIDE SEQUENCE [LARGE SCALE GENOMIC DNA]</scope>
    <source>
        <strain evidence="12 13">LMG 2657</strain>
    </source>
</reference>
<proteinExistence type="inferred from homology"/>
<protein>
    <recommendedName>
        <fullName evidence="10">Vitamin B12 import ATP-binding protein BtuD</fullName>
        <ecNumber evidence="10">7.6.2.8</ecNumber>
    </recommendedName>
    <alternativeName>
        <fullName evidence="10">Vitamin B12-transporting ATPase</fullName>
    </alternativeName>
</protein>
<dbReference type="SUPFAM" id="SSF52540">
    <property type="entry name" value="P-loop containing nucleoside triphosphate hydrolases"/>
    <property type="match status" value="1"/>
</dbReference>
<dbReference type="STRING" id="55209.HA50_08565"/>
<dbReference type="GO" id="GO:0016887">
    <property type="term" value="F:ATP hydrolysis activity"/>
    <property type="evidence" value="ECO:0007669"/>
    <property type="project" value="InterPro"/>
</dbReference>
<dbReference type="FunFam" id="3.40.50.300:FF:000462">
    <property type="entry name" value="Vitamin B12 import ATP-binding protein BtuD"/>
    <property type="match status" value="1"/>
</dbReference>
<comment type="subcellular location">
    <subcellularLocation>
        <location evidence="10">Cell membrane</location>
        <topology evidence="10">Peripheral membrane protein</topology>
    </subcellularLocation>
</comment>
<dbReference type="RefSeq" id="WP_084874045.1">
    <property type="nucleotide sequence ID" value="NZ_JAGGMY010000001.1"/>
</dbReference>
<comment type="similarity">
    <text evidence="10">Belongs to the ABC transporter superfamily. Vitamin B12 importer (TC 3.A.1.13.1) family.</text>
</comment>
<organism evidence="12 13">
    <name type="scientific">Pantoea cypripedii</name>
    <name type="common">Pectobacterium cypripedii</name>
    <name type="synonym">Erwinia cypripedii</name>
    <dbReference type="NCBI Taxonomy" id="55209"/>
    <lineage>
        <taxon>Bacteria</taxon>
        <taxon>Pseudomonadati</taxon>
        <taxon>Pseudomonadota</taxon>
        <taxon>Gammaproteobacteria</taxon>
        <taxon>Enterobacterales</taxon>
        <taxon>Erwiniaceae</taxon>
        <taxon>Pantoea</taxon>
    </lineage>
</organism>
<keyword evidence="13" id="KW-1185">Reference proteome</keyword>
<dbReference type="EC" id="7.6.2.8" evidence="10"/>
<evidence type="ECO:0000256" key="9">
    <source>
        <dbReference type="ARBA" id="ARBA00037066"/>
    </source>
</evidence>
<evidence type="ECO:0000259" key="11">
    <source>
        <dbReference type="PROSITE" id="PS50893"/>
    </source>
</evidence>
<dbReference type="InterPro" id="IPR027417">
    <property type="entry name" value="P-loop_NTPase"/>
</dbReference>
<keyword evidence="6 10" id="KW-0067">ATP-binding</keyword>
<evidence type="ECO:0000256" key="1">
    <source>
        <dbReference type="ARBA" id="ARBA00006526"/>
    </source>
</evidence>
<dbReference type="InterPro" id="IPR023693">
    <property type="entry name" value="ABC_transptr_BtuD"/>
</dbReference>
<dbReference type="InterPro" id="IPR003439">
    <property type="entry name" value="ABC_transporter-like_ATP-bd"/>
</dbReference>
<dbReference type="EMBL" id="MLJI01000001">
    <property type="protein sequence ID" value="ORM93398.1"/>
    <property type="molecule type" value="Genomic_DNA"/>
</dbReference>
<dbReference type="GO" id="GO:0005524">
    <property type="term" value="F:ATP binding"/>
    <property type="evidence" value="ECO:0007669"/>
    <property type="project" value="UniProtKB-KW"/>
</dbReference>
<dbReference type="SMART" id="SM00382">
    <property type="entry name" value="AAA"/>
    <property type="match status" value="1"/>
</dbReference>
<dbReference type="OrthoDB" id="5292475at2"/>
<dbReference type="GO" id="GO:0005886">
    <property type="term" value="C:plasma membrane"/>
    <property type="evidence" value="ECO:0007669"/>
    <property type="project" value="UniProtKB-SubCell"/>
</dbReference>
<dbReference type="InterPro" id="IPR003593">
    <property type="entry name" value="AAA+_ATPase"/>
</dbReference>
<dbReference type="PANTHER" id="PTHR42794">
    <property type="entry name" value="HEMIN IMPORT ATP-BINDING PROTEIN HMUV"/>
    <property type="match status" value="1"/>
</dbReference>
<evidence type="ECO:0000313" key="13">
    <source>
        <dbReference type="Proteomes" id="UP000193749"/>
    </source>
</evidence>
<dbReference type="AlphaFoldDB" id="A0A1X1ETR9"/>
<dbReference type="CDD" id="cd03214">
    <property type="entry name" value="ABC_Iron-Siderophores_B12_Hemin"/>
    <property type="match status" value="1"/>
</dbReference>
<dbReference type="InterPro" id="IPR017871">
    <property type="entry name" value="ABC_transporter-like_CS"/>
</dbReference>
<dbReference type="Proteomes" id="UP000193749">
    <property type="component" value="Unassembled WGS sequence"/>
</dbReference>
<name>A0A1X1ETR9_PANCY</name>
<comment type="function">
    <text evidence="10">Part of the ABC transporter complex BtuCDF involved in vitamin B12 import. Responsible for energy coupling to the transport system.</text>
</comment>
<evidence type="ECO:0000256" key="4">
    <source>
        <dbReference type="ARBA" id="ARBA00022519"/>
    </source>
</evidence>
<evidence type="ECO:0000256" key="7">
    <source>
        <dbReference type="ARBA" id="ARBA00022967"/>
    </source>
</evidence>
<keyword evidence="7 10" id="KW-1278">Translocase</keyword>
<evidence type="ECO:0000256" key="5">
    <source>
        <dbReference type="ARBA" id="ARBA00022741"/>
    </source>
</evidence>
<comment type="catalytic activity">
    <reaction evidence="10">
        <text>an R-cob(III)alamin(out) + ATP + H2O = an R-cob(III)alamin(in) + ADP + phosphate + H(+)</text>
        <dbReference type="Rhea" id="RHEA:17873"/>
        <dbReference type="ChEBI" id="CHEBI:15377"/>
        <dbReference type="ChEBI" id="CHEBI:15378"/>
        <dbReference type="ChEBI" id="CHEBI:30616"/>
        <dbReference type="ChEBI" id="CHEBI:43474"/>
        <dbReference type="ChEBI" id="CHEBI:140785"/>
        <dbReference type="ChEBI" id="CHEBI:456216"/>
        <dbReference type="EC" id="7.6.2.8"/>
    </reaction>
</comment>
<comment type="subunit">
    <text evidence="10">The complex is composed of two ATP-binding proteins (BtuD), two transmembrane proteins (BtuC) and a solute-binding protein (BtuF).</text>
</comment>
<evidence type="ECO:0000256" key="2">
    <source>
        <dbReference type="ARBA" id="ARBA00022448"/>
    </source>
</evidence>
<keyword evidence="5 10" id="KW-0547">Nucleotide-binding</keyword>
<accession>A0A1X1ETR9</accession>
<comment type="function">
    <text evidence="9">Part of the ABC transporter complex HmuTUV involved in hemin import. Responsible for energy coupling to the transport system.</text>
</comment>
<evidence type="ECO:0000256" key="6">
    <source>
        <dbReference type="ARBA" id="ARBA00022840"/>
    </source>
</evidence>
<evidence type="ECO:0000313" key="12">
    <source>
        <dbReference type="EMBL" id="ORM93398.1"/>
    </source>
</evidence>
<dbReference type="GO" id="GO:0015420">
    <property type="term" value="F:ABC-type vitamin B12 transporter activity"/>
    <property type="evidence" value="ECO:0007669"/>
    <property type="project" value="UniProtKB-UniRule"/>
</dbReference>
<keyword evidence="8 10" id="KW-0472">Membrane</keyword>
<dbReference type="Gene3D" id="3.40.50.300">
    <property type="entry name" value="P-loop containing nucleotide triphosphate hydrolases"/>
    <property type="match status" value="1"/>
</dbReference>
<sequence length="248" mass="26953">MLMQCQGVSVKGRLAPVDLHLQTGELVHLVGPNGAGKSTLLNVLAGLLPAAGEIRFSGQPLDQLNGAALAQQRAWLPQQQPPPGQMPVWHYLRMHLLQVTPETDPVLMLILELMGLQDKLMRNLTQLSGGEWQRVRLAAVVLQIHPAINPRGRLLILDEPMSALDVAQQRAVDTLLAQLCQAGITVVASGHDLNHSLRHAGRVWLMHQGAMVAQGTPDSVLTAEQLGPLYQIDFQRIETPQGALLLVS</sequence>
<dbReference type="HAMAP" id="MF_01005">
    <property type="entry name" value="BtuD"/>
    <property type="match status" value="1"/>
</dbReference>
<dbReference type="NCBIfam" id="NF002981">
    <property type="entry name" value="PRK03695.1"/>
    <property type="match status" value="1"/>
</dbReference>
<dbReference type="PANTHER" id="PTHR42794:SF1">
    <property type="entry name" value="HEMIN IMPORT ATP-BINDING PROTEIN HMUV"/>
    <property type="match status" value="1"/>
</dbReference>